<evidence type="ECO:0000256" key="3">
    <source>
        <dbReference type="ARBA" id="ARBA00022723"/>
    </source>
</evidence>
<keyword evidence="7 8" id="KW-0349">Heme</keyword>
<dbReference type="OrthoDB" id="1844152at2759"/>
<dbReference type="GO" id="GO:0020037">
    <property type="term" value="F:heme binding"/>
    <property type="evidence" value="ECO:0007669"/>
    <property type="project" value="InterPro"/>
</dbReference>
<dbReference type="CDD" id="cd11041">
    <property type="entry name" value="CYP503A1-like"/>
    <property type="match status" value="1"/>
</dbReference>
<name>A0A9P3PQQ1_LYOSH</name>
<dbReference type="PANTHER" id="PTHR46206:SF1">
    <property type="entry name" value="P450, PUTATIVE (EUROFUNG)-RELATED"/>
    <property type="match status" value="1"/>
</dbReference>
<evidence type="ECO:0000313" key="9">
    <source>
        <dbReference type="EMBL" id="GLB40935.1"/>
    </source>
</evidence>
<evidence type="ECO:0000256" key="1">
    <source>
        <dbReference type="ARBA" id="ARBA00001971"/>
    </source>
</evidence>
<dbReference type="GO" id="GO:0005506">
    <property type="term" value="F:iron ion binding"/>
    <property type="evidence" value="ECO:0007669"/>
    <property type="project" value="InterPro"/>
</dbReference>
<organism evidence="9 10">
    <name type="scientific">Lyophyllum shimeji</name>
    <name type="common">Hon-shimeji</name>
    <name type="synonym">Tricholoma shimeji</name>
    <dbReference type="NCBI Taxonomy" id="47721"/>
    <lineage>
        <taxon>Eukaryota</taxon>
        <taxon>Fungi</taxon>
        <taxon>Dikarya</taxon>
        <taxon>Basidiomycota</taxon>
        <taxon>Agaricomycotina</taxon>
        <taxon>Agaricomycetes</taxon>
        <taxon>Agaricomycetidae</taxon>
        <taxon>Agaricales</taxon>
        <taxon>Tricholomatineae</taxon>
        <taxon>Lyophyllaceae</taxon>
        <taxon>Lyophyllum</taxon>
    </lineage>
</organism>
<comment type="similarity">
    <text evidence="2 8">Belongs to the cytochrome P450 family.</text>
</comment>
<gene>
    <name evidence="9" type="ORF">LshimejAT787_0901500</name>
</gene>
<keyword evidence="5 7" id="KW-0408">Iron</keyword>
<dbReference type="PROSITE" id="PS00086">
    <property type="entry name" value="CYTOCHROME_P450"/>
    <property type="match status" value="1"/>
</dbReference>
<dbReference type="Gene3D" id="1.10.630.10">
    <property type="entry name" value="Cytochrome P450"/>
    <property type="match status" value="1"/>
</dbReference>
<keyword evidence="10" id="KW-1185">Reference proteome</keyword>
<comment type="cofactor">
    <cofactor evidence="1 7">
        <name>heme</name>
        <dbReference type="ChEBI" id="CHEBI:30413"/>
    </cofactor>
</comment>
<evidence type="ECO:0000256" key="5">
    <source>
        <dbReference type="ARBA" id="ARBA00023004"/>
    </source>
</evidence>
<dbReference type="GO" id="GO:0016705">
    <property type="term" value="F:oxidoreductase activity, acting on paired donors, with incorporation or reduction of molecular oxygen"/>
    <property type="evidence" value="ECO:0007669"/>
    <property type="project" value="InterPro"/>
</dbReference>
<dbReference type="InterPro" id="IPR017972">
    <property type="entry name" value="Cyt_P450_CS"/>
</dbReference>
<evidence type="ECO:0000256" key="4">
    <source>
        <dbReference type="ARBA" id="ARBA00023002"/>
    </source>
</evidence>
<sequence>MNSLILALIAFVAYMIVAFLALRSWSKLHIPAVGFEGSLLSYLSAIRFLREANVVLQEGYDKYKDCAFKVPLIDRWLVVVTGDVLSETLRSAPDNVLSAWEANRDLLQIDYTLDRRLLEDPYHMNIIRTTLNKNLGSLLPHMLDETAHAFETEIGTKLGKHEWTPIPARETFTQIVCQVSSRAFVGLPVCRNRDYCKLSIKFTTHVMAAAATINLFPRTMRPLVGFLYNKLSGHQARMYKLLGPEIEARKRRYLETGVDYADKPNDMLSWVMEAATPGTERATSALALRMLAINFMAIHTTYVAFAHTVYNLASQQHYLDVLRDEVESHLDLSNGPTHWTVEDLEGCVKLDSFIKESLRLNSLGAIALPRKALIPFQLPDGTMIPPGAILTVASGAVQRDSAHYDRAEEFDGLRFAKLREKAAARSSRTGCAREHDAMYRLTAAGPRFFAFGGGKHICPGRFFAALELKCMLVHLLLNYDVKTEVEGIRPLDDWMGPTSMPSSRAKILFRRRKTNQV</sequence>
<dbReference type="InterPro" id="IPR002403">
    <property type="entry name" value="Cyt_P450_E_grp-IV"/>
</dbReference>
<evidence type="ECO:0000313" key="10">
    <source>
        <dbReference type="Proteomes" id="UP001063166"/>
    </source>
</evidence>
<evidence type="ECO:0000256" key="8">
    <source>
        <dbReference type="RuleBase" id="RU000461"/>
    </source>
</evidence>
<comment type="caution">
    <text evidence="9">The sequence shown here is derived from an EMBL/GenBank/DDBJ whole genome shotgun (WGS) entry which is preliminary data.</text>
</comment>
<dbReference type="InterPro" id="IPR001128">
    <property type="entry name" value="Cyt_P450"/>
</dbReference>
<evidence type="ECO:0000256" key="7">
    <source>
        <dbReference type="PIRSR" id="PIRSR602403-1"/>
    </source>
</evidence>
<evidence type="ECO:0000256" key="6">
    <source>
        <dbReference type="ARBA" id="ARBA00023033"/>
    </source>
</evidence>
<feature type="binding site" description="axial binding residue" evidence="7">
    <location>
        <position position="458"/>
    </location>
    <ligand>
        <name>heme</name>
        <dbReference type="ChEBI" id="CHEBI:30413"/>
    </ligand>
    <ligandPart>
        <name>Fe</name>
        <dbReference type="ChEBI" id="CHEBI:18248"/>
    </ligandPart>
</feature>
<proteinExistence type="inferred from homology"/>
<dbReference type="InterPro" id="IPR036396">
    <property type="entry name" value="Cyt_P450_sf"/>
</dbReference>
<dbReference type="AlphaFoldDB" id="A0A9P3PQQ1"/>
<dbReference type="EMBL" id="BRPK01000009">
    <property type="protein sequence ID" value="GLB40935.1"/>
    <property type="molecule type" value="Genomic_DNA"/>
</dbReference>
<reference evidence="9" key="1">
    <citation type="submission" date="2022-07" db="EMBL/GenBank/DDBJ databases">
        <title>The genome of Lyophyllum shimeji provides insight into the initial evolution of ectomycorrhizal fungal genome.</title>
        <authorList>
            <person name="Kobayashi Y."/>
            <person name="Shibata T."/>
            <person name="Hirakawa H."/>
            <person name="Shigenobu S."/>
            <person name="Nishiyama T."/>
            <person name="Yamada A."/>
            <person name="Hasebe M."/>
            <person name="Kawaguchi M."/>
        </authorList>
    </citation>
    <scope>NUCLEOTIDE SEQUENCE</scope>
    <source>
        <strain evidence="9">AT787</strain>
    </source>
</reference>
<evidence type="ECO:0000256" key="2">
    <source>
        <dbReference type="ARBA" id="ARBA00010617"/>
    </source>
</evidence>
<accession>A0A9P3PQQ1</accession>
<keyword evidence="3 7" id="KW-0479">Metal-binding</keyword>
<dbReference type="Pfam" id="PF00067">
    <property type="entry name" value="p450"/>
    <property type="match status" value="1"/>
</dbReference>
<dbReference type="GO" id="GO:0004497">
    <property type="term" value="F:monooxygenase activity"/>
    <property type="evidence" value="ECO:0007669"/>
    <property type="project" value="UniProtKB-KW"/>
</dbReference>
<keyword evidence="6 8" id="KW-0503">Monooxygenase</keyword>
<keyword evidence="4 8" id="KW-0560">Oxidoreductase</keyword>
<dbReference type="SUPFAM" id="SSF48264">
    <property type="entry name" value="Cytochrome P450"/>
    <property type="match status" value="1"/>
</dbReference>
<protein>
    <submittedName>
        <fullName evidence="9">Cytochrome P450</fullName>
    </submittedName>
</protein>
<dbReference type="Proteomes" id="UP001063166">
    <property type="component" value="Unassembled WGS sequence"/>
</dbReference>
<dbReference type="PANTHER" id="PTHR46206">
    <property type="entry name" value="CYTOCHROME P450"/>
    <property type="match status" value="1"/>
</dbReference>
<dbReference type="PRINTS" id="PR00465">
    <property type="entry name" value="EP450IV"/>
</dbReference>